<dbReference type="Gene3D" id="3.30.1390.30">
    <property type="entry name" value="Penicillin-binding protein 2a, domain 3"/>
    <property type="match status" value="1"/>
</dbReference>
<keyword evidence="8" id="KW-0131">Cell cycle</keyword>
<evidence type="ECO:0000259" key="5">
    <source>
        <dbReference type="Pfam" id="PF00905"/>
    </source>
</evidence>
<dbReference type="GO" id="GO:0005886">
    <property type="term" value="C:plasma membrane"/>
    <property type="evidence" value="ECO:0007669"/>
    <property type="project" value="TreeGrafter"/>
</dbReference>
<dbReference type="EMBL" id="CP003261">
    <property type="protein sequence ID" value="AGK95242.1"/>
    <property type="molecule type" value="Genomic_DNA"/>
</dbReference>
<dbReference type="Proteomes" id="UP000013523">
    <property type="component" value="Chromosome"/>
</dbReference>
<protein>
    <submittedName>
        <fullName evidence="8">Cell division protein FtsI/penicillin-binding protein 2</fullName>
    </submittedName>
</protein>
<evidence type="ECO:0000256" key="2">
    <source>
        <dbReference type="ARBA" id="ARBA00007171"/>
    </source>
</evidence>
<evidence type="ECO:0000259" key="6">
    <source>
        <dbReference type="Pfam" id="PF03717"/>
    </source>
</evidence>
<dbReference type="InterPro" id="IPR032710">
    <property type="entry name" value="NTF2-like_dom_sf"/>
</dbReference>
<evidence type="ECO:0000313" key="9">
    <source>
        <dbReference type="Proteomes" id="UP000013523"/>
    </source>
</evidence>
<proteinExistence type="inferred from homology"/>
<dbReference type="Gene3D" id="3.40.710.10">
    <property type="entry name" value="DD-peptidase/beta-lactamase superfamily"/>
    <property type="match status" value="1"/>
</dbReference>
<dbReference type="SUPFAM" id="SSF56519">
    <property type="entry name" value="Penicillin binding protein dimerisation domain"/>
    <property type="match status" value="1"/>
</dbReference>
<evidence type="ECO:0000259" key="7">
    <source>
        <dbReference type="Pfam" id="PF05223"/>
    </source>
</evidence>
<feature type="domain" description="Penicillin-binding protein transpeptidase" evidence="5">
    <location>
        <begin position="356"/>
        <end position="672"/>
    </location>
</feature>
<dbReference type="GO" id="GO:0071555">
    <property type="term" value="P:cell wall organization"/>
    <property type="evidence" value="ECO:0007669"/>
    <property type="project" value="TreeGrafter"/>
</dbReference>
<dbReference type="STRING" id="86416.Clopa_0165"/>
<dbReference type="SUPFAM" id="SSF56601">
    <property type="entry name" value="beta-lactamase/transpeptidase-like"/>
    <property type="match status" value="1"/>
</dbReference>
<dbReference type="GO" id="GO:0008658">
    <property type="term" value="F:penicillin binding"/>
    <property type="evidence" value="ECO:0007669"/>
    <property type="project" value="InterPro"/>
</dbReference>
<reference evidence="8 9" key="1">
    <citation type="submission" date="2012-01" db="EMBL/GenBank/DDBJ databases">
        <title>Complete sequence of chromosome of Clostridium pasteurianum BC1.</title>
        <authorList>
            <consortium name="US DOE Joint Genome Institute"/>
            <person name="Lucas S."/>
            <person name="Han J."/>
            <person name="Lapidus A."/>
            <person name="Cheng J.-F."/>
            <person name="Goodwin L."/>
            <person name="Pitluck S."/>
            <person name="Peters L."/>
            <person name="Mikhailova N."/>
            <person name="Teshima H."/>
            <person name="Detter J.C."/>
            <person name="Han C."/>
            <person name="Tapia R."/>
            <person name="Land M."/>
            <person name="Hauser L."/>
            <person name="Kyrpides N."/>
            <person name="Ivanova N."/>
            <person name="Pagani I."/>
            <person name="Dunn J."/>
            <person name="Taghavi S."/>
            <person name="Francis A."/>
            <person name="van der Lelie D."/>
            <person name="Woyke T."/>
        </authorList>
    </citation>
    <scope>NUCLEOTIDE SEQUENCE [LARGE SCALE GENOMIC DNA]</scope>
    <source>
        <strain evidence="8 9">BC1</strain>
    </source>
</reference>
<dbReference type="PROSITE" id="PS51257">
    <property type="entry name" value="PROKAR_LIPOPROTEIN"/>
    <property type="match status" value="1"/>
</dbReference>
<dbReference type="GO" id="GO:0051301">
    <property type="term" value="P:cell division"/>
    <property type="evidence" value="ECO:0007669"/>
    <property type="project" value="UniProtKB-KW"/>
</dbReference>
<organism evidence="8 9">
    <name type="scientific">Clostridium pasteurianum BC1</name>
    <dbReference type="NCBI Taxonomy" id="86416"/>
    <lineage>
        <taxon>Bacteria</taxon>
        <taxon>Bacillati</taxon>
        <taxon>Bacillota</taxon>
        <taxon>Clostridia</taxon>
        <taxon>Eubacteriales</taxon>
        <taxon>Clostridiaceae</taxon>
        <taxon>Clostridium</taxon>
    </lineage>
</organism>
<dbReference type="Pfam" id="PF03717">
    <property type="entry name" value="PBP_dimer"/>
    <property type="match status" value="1"/>
</dbReference>
<dbReference type="eggNOG" id="COG0768">
    <property type="taxonomic scope" value="Bacteria"/>
</dbReference>
<keyword evidence="8" id="KW-0132">Cell division</keyword>
<dbReference type="RefSeq" id="WP_015613569.1">
    <property type="nucleotide sequence ID" value="NC_021182.1"/>
</dbReference>
<feature type="signal peptide" evidence="4">
    <location>
        <begin position="1"/>
        <end position="27"/>
    </location>
</feature>
<dbReference type="Pfam" id="PF05223">
    <property type="entry name" value="MecA_N"/>
    <property type="match status" value="1"/>
</dbReference>
<accession>R4JWN5</accession>
<feature type="domain" description="Penicillin-binding protein dimerisation" evidence="6">
    <location>
        <begin position="157"/>
        <end position="323"/>
    </location>
</feature>
<dbReference type="PANTHER" id="PTHR30627">
    <property type="entry name" value="PEPTIDOGLYCAN D,D-TRANSPEPTIDASE"/>
    <property type="match status" value="1"/>
</dbReference>
<dbReference type="PATRIC" id="fig|86416.3.peg.141"/>
<dbReference type="InterPro" id="IPR036138">
    <property type="entry name" value="PBP_dimer_sf"/>
</dbReference>
<dbReference type="SUPFAM" id="SSF54427">
    <property type="entry name" value="NTF2-like"/>
    <property type="match status" value="1"/>
</dbReference>
<dbReference type="Pfam" id="PF00905">
    <property type="entry name" value="Transpeptidase"/>
    <property type="match status" value="1"/>
</dbReference>
<dbReference type="KEGG" id="cpas:Clopa_0165"/>
<dbReference type="GO" id="GO:0071972">
    <property type="term" value="F:peptidoglycan L,D-transpeptidase activity"/>
    <property type="evidence" value="ECO:0007669"/>
    <property type="project" value="TreeGrafter"/>
</dbReference>
<dbReference type="InterPro" id="IPR005311">
    <property type="entry name" value="PBP_dimer"/>
</dbReference>
<keyword evidence="9" id="KW-1185">Reference proteome</keyword>
<keyword evidence="3" id="KW-0472">Membrane</keyword>
<sequence>MKKKILLSLLLISVLMLVFGCSNTNTAKDSFDKYVKAWSKSDFKNMYSYLSLDSKKNITEKDFIEKYKNIYDGIDLSKISVTPEYPKSLKKDGNGNVSIPFKVSMNTSGGAINFEDTAYLKQEEINNSKAWTIVWSNKMIFPDLGDGEKVRVDKKLGNRGEIRSENSSYLAKNGFVAQIGIISGKFNANDSNTKNNIAQILNVTSDSIDKKLSASYVKPDMFVPIDTISKDDSAKISALSQISGIMIQDKAARVYPLKEKAAFLTGYVQPISAEELTNLKSKGYTQDDVIGKSGLEKIYENQLRAEDGAEIYIVDKNGNKKKTLAKKDPKNGTDLNITINTDIQSALYDQYKGDSGTSIAMQPKTGEVLALVSSPAYDPNDFVLGMSSDKWNSLNNDPKKPLLNRFESAFAPGSTFKPITAAVGLKTNKLDPNAAKNISGLKWQRDSSWGGYFVTRTEQYSEPSNLLNALVHSDNIYFAQAALNIGKDTFVSEAKNFGIGEKIPFEYGMTTSKLSKDNTINTDIQLADSGYGQGEMLINPLQLTSIYTSFVNGGNIINPYLNADKKSSSQSKIWKSNVFSQDISNTILNDLSQVVSNPEGTGHGAYIPNIPLAGKTGTAEIKANQNDTNGTENGWFIAVNTNNPKLLVLEMYEDVKNRGGSHYVVPKVKDIFQQFCK</sequence>
<evidence type="ECO:0000313" key="8">
    <source>
        <dbReference type="EMBL" id="AGK95242.1"/>
    </source>
</evidence>
<dbReference type="PANTHER" id="PTHR30627:SF25">
    <property type="entry name" value="PENICILLIN-BINDING PROTEIN 3"/>
    <property type="match status" value="1"/>
</dbReference>
<gene>
    <name evidence="8" type="ORF">Clopa_0165</name>
</gene>
<dbReference type="OrthoDB" id="9766847at2"/>
<feature type="chain" id="PRO_5004374398" evidence="4">
    <location>
        <begin position="28"/>
        <end position="677"/>
    </location>
</feature>
<comment type="subcellular location">
    <subcellularLocation>
        <location evidence="1">Membrane</location>
    </subcellularLocation>
</comment>
<evidence type="ECO:0000256" key="3">
    <source>
        <dbReference type="ARBA" id="ARBA00023136"/>
    </source>
</evidence>
<evidence type="ECO:0000256" key="4">
    <source>
        <dbReference type="SAM" id="SignalP"/>
    </source>
</evidence>
<dbReference type="Gene3D" id="3.90.1310.10">
    <property type="entry name" value="Penicillin-binding protein 2a (Domain 2)"/>
    <property type="match status" value="1"/>
</dbReference>
<dbReference type="HOGENOM" id="CLU_009289_5_2_9"/>
<dbReference type="AlphaFoldDB" id="R4JWN5"/>
<dbReference type="InterPro" id="IPR001460">
    <property type="entry name" value="PCN-bd_Tpept"/>
</dbReference>
<dbReference type="GO" id="GO:0046677">
    <property type="term" value="P:response to antibiotic"/>
    <property type="evidence" value="ECO:0007669"/>
    <property type="project" value="InterPro"/>
</dbReference>
<dbReference type="InterPro" id="IPR012338">
    <property type="entry name" value="Beta-lactam/transpept-like"/>
</dbReference>
<evidence type="ECO:0000256" key="1">
    <source>
        <dbReference type="ARBA" id="ARBA00004370"/>
    </source>
</evidence>
<dbReference type="InterPro" id="IPR007887">
    <property type="entry name" value="MecA_N"/>
</dbReference>
<keyword evidence="4" id="KW-0732">Signal</keyword>
<name>R4JWN5_CLOPA</name>
<dbReference type="InterPro" id="IPR050515">
    <property type="entry name" value="Beta-lactam/transpept"/>
</dbReference>
<dbReference type="Gene3D" id="3.10.450.100">
    <property type="entry name" value="NTF2-like, domain 1"/>
    <property type="match status" value="1"/>
</dbReference>
<feature type="domain" description="NTF2-like N-terminal transpeptidase" evidence="7">
    <location>
        <begin position="26"/>
        <end position="147"/>
    </location>
</feature>
<comment type="similarity">
    <text evidence="2">Belongs to the transpeptidase family.</text>
</comment>